<dbReference type="SUPFAM" id="SSF82199">
    <property type="entry name" value="SET domain"/>
    <property type="match status" value="1"/>
</dbReference>
<accession>A0A8B7PES0</accession>
<dbReference type="PANTHER" id="PTHR46455:SF5">
    <property type="entry name" value="SET AND MYND DOMAIN CONTAINING, ARTHROPOD-SPECIFIC, MEMBER 4, ISOFORM A"/>
    <property type="match status" value="1"/>
</dbReference>
<reference evidence="3" key="1">
    <citation type="submission" date="2025-08" db="UniProtKB">
        <authorList>
            <consortium name="RefSeq"/>
        </authorList>
    </citation>
    <scope>IDENTIFICATION</scope>
    <source>
        <tissue evidence="3">Whole organism</tissue>
    </source>
</reference>
<dbReference type="PANTHER" id="PTHR46455">
    <property type="entry name" value="SET AND MYND DOMAIN CONTAINING, ARTHROPOD-SPECIFIC, MEMBER 4, ISOFORM A"/>
    <property type="match status" value="1"/>
</dbReference>
<dbReference type="KEGG" id="hazt:108679878"/>
<dbReference type="RefSeq" id="XP_018024102.1">
    <property type="nucleotide sequence ID" value="XM_018168613.2"/>
</dbReference>
<dbReference type="GO" id="GO:0008757">
    <property type="term" value="F:S-adenosylmethionine-dependent methyltransferase activity"/>
    <property type="evidence" value="ECO:0007669"/>
    <property type="project" value="UniProtKB-ARBA"/>
</dbReference>
<dbReference type="GO" id="GO:0008170">
    <property type="term" value="F:N-methyltransferase activity"/>
    <property type="evidence" value="ECO:0007669"/>
    <property type="project" value="UniProtKB-ARBA"/>
</dbReference>
<dbReference type="GeneID" id="108679878"/>
<evidence type="ECO:0000313" key="2">
    <source>
        <dbReference type="Proteomes" id="UP000694843"/>
    </source>
</evidence>
<dbReference type="Gene3D" id="2.170.270.10">
    <property type="entry name" value="SET domain"/>
    <property type="match status" value="1"/>
</dbReference>
<dbReference type="Gene3D" id="6.10.140.2220">
    <property type="match status" value="1"/>
</dbReference>
<dbReference type="InterPro" id="IPR053010">
    <property type="entry name" value="SET_SmydA-8"/>
</dbReference>
<dbReference type="GO" id="GO:0008276">
    <property type="term" value="F:protein methyltransferase activity"/>
    <property type="evidence" value="ECO:0007669"/>
    <property type="project" value="UniProtKB-ARBA"/>
</dbReference>
<dbReference type="AlphaFoldDB" id="A0A8B7PES0"/>
<dbReference type="Gene3D" id="1.10.220.160">
    <property type="match status" value="1"/>
</dbReference>
<dbReference type="OrthoDB" id="265717at2759"/>
<gene>
    <name evidence="3" type="primary">LOC108679878</name>
</gene>
<dbReference type="Proteomes" id="UP000694843">
    <property type="component" value="Unplaced"/>
</dbReference>
<organism evidence="2 3">
    <name type="scientific">Hyalella azteca</name>
    <name type="common">Amphipod</name>
    <dbReference type="NCBI Taxonomy" id="294128"/>
    <lineage>
        <taxon>Eukaryota</taxon>
        <taxon>Metazoa</taxon>
        <taxon>Ecdysozoa</taxon>
        <taxon>Arthropoda</taxon>
        <taxon>Crustacea</taxon>
        <taxon>Multicrustacea</taxon>
        <taxon>Malacostraca</taxon>
        <taxon>Eumalacostraca</taxon>
        <taxon>Peracarida</taxon>
        <taxon>Amphipoda</taxon>
        <taxon>Senticaudata</taxon>
        <taxon>Talitrida</taxon>
        <taxon>Talitroidea</taxon>
        <taxon>Hyalellidae</taxon>
        <taxon>Hyalella</taxon>
    </lineage>
</organism>
<evidence type="ECO:0000259" key="1">
    <source>
        <dbReference type="PROSITE" id="PS50280"/>
    </source>
</evidence>
<dbReference type="CDD" id="cd20071">
    <property type="entry name" value="SET_SMYD"/>
    <property type="match status" value="1"/>
</dbReference>
<dbReference type="OMA" id="THADECS"/>
<dbReference type="Pfam" id="PF00856">
    <property type="entry name" value="SET"/>
    <property type="match status" value="1"/>
</dbReference>
<feature type="domain" description="SET" evidence="1">
    <location>
        <begin position="6"/>
        <end position="236"/>
    </location>
</feature>
<name>A0A8B7PES0_HYAAZ</name>
<proteinExistence type="predicted"/>
<protein>
    <submittedName>
        <fullName evidence="3">SET domain-containing protein SmydA-8</fullName>
    </submittedName>
</protein>
<keyword evidence="2" id="KW-1185">Reference proteome</keyword>
<dbReference type="InterPro" id="IPR001214">
    <property type="entry name" value="SET_dom"/>
</dbReference>
<dbReference type="InterPro" id="IPR046341">
    <property type="entry name" value="SET_dom_sf"/>
</dbReference>
<dbReference type="PROSITE" id="PS50280">
    <property type="entry name" value="SET"/>
    <property type="match status" value="1"/>
</dbReference>
<evidence type="ECO:0000313" key="3">
    <source>
        <dbReference type="RefSeq" id="XP_018024102.1"/>
    </source>
</evidence>
<sequence length="517" mass="59043">METVEAPYRIDVTAEAGRSLVSTRNLPPGYLLLQEGPAVLGPTALSEPVCLACHSPTSLLFRCPGCQWPMCSQTCADHPTHADECSVLAQDTKGVGIPVNTDATPRYDLILILRFLLLRKKDPDMWEKLMALESHWQKRKAENEPHHSAAVQYFLKVCPMEHEENILHRVRGVIMTNCISSKTLSGVSLRGLYPTISLLNHSCKPSVYLRSDKANHLFVHSTVEISEGESLLFSYIATGDPYWKRQRELSDTYYFKCRCERCIDRTEMNIHFSFLRCEKCENGYVDPLFNKKKSYKCTTCKYSTQQAKVMHTCVSIQALYGKADQVHDCRTAMQLLKLVHSKSHGNHYTWLACAGHVIKSLAQNSSINALRLKKQLWMRIIDIYSVIEPGMTRRRGISLLHLGAVSLQLAMLDCNVGRISRPVMLRQLAACRGTLDEARAILRLEPPDTTEEKWIMMEEKERRRLDEIMEQTQELIDEEYGTAQMRRSEEDNLSLEIGDFEDTSVKKVDEYEESCTR</sequence>